<dbReference type="RefSeq" id="WP_256029974.1">
    <property type="nucleotide sequence ID" value="NZ_JAHLKM010000014.1"/>
</dbReference>
<evidence type="ECO:0000313" key="8">
    <source>
        <dbReference type="Proteomes" id="UP001139494"/>
    </source>
</evidence>
<evidence type="ECO:0000313" key="7">
    <source>
        <dbReference type="EMBL" id="MCQ4333948.1"/>
    </source>
</evidence>
<feature type="transmembrane region" description="Helical" evidence="6">
    <location>
        <begin position="209"/>
        <end position="228"/>
    </location>
</feature>
<comment type="subcellular location">
    <subcellularLocation>
        <location evidence="1">Cell membrane</location>
        <topology evidence="1">Multi-pass membrane protein</topology>
    </subcellularLocation>
</comment>
<dbReference type="CDD" id="cd06581">
    <property type="entry name" value="TM_PBP1_LivM_like"/>
    <property type="match status" value="1"/>
</dbReference>
<feature type="transmembrane region" description="Helical" evidence="6">
    <location>
        <begin position="41"/>
        <end position="62"/>
    </location>
</feature>
<dbReference type="AlphaFoldDB" id="A0A9R1CUC4"/>
<dbReference type="Pfam" id="PF02653">
    <property type="entry name" value="BPD_transp_2"/>
    <property type="match status" value="1"/>
</dbReference>
<dbReference type="PANTHER" id="PTHR30482:SF10">
    <property type="entry name" value="HIGH-AFFINITY BRANCHED-CHAIN AMINO ACID TRANSPORT PROTEIN BRAE"/>
    <property type="match status" value="1"/>
</dbReference>
<keyword evidence="5 6" id="KW-0472">Membrane</keyword>
<dbReference type="GO" id="GO:0005886">
    <property type="term" value="C:plasma membrane"/>
    <property type="evidence" value="ECO:0007669"/>
    <property type="project" value="UniProtKB-SubCell"/>
</dbReference>
<evidence type="ECO:0000256" key="6">
    <source>
        <dbReference type="SAM" id="Phobius"/>
    </source>
</evidence>
<comment type="caution">
    <text evidence="7">The sequence shown here is derived from an EMBL/GenBank/DDBJ whole genome shotgun (WGS) entry which is preliminary data.</text>
</comment>
<proteinExistence type="predicted"/>
<keyword evidence="4 6" id="KW-1133">Transmembrane helix</keyword>
<dbReference type="InterPro" id="IPR043428">
    <property type="entry name" value="LivM-like"/>
</dbReference>
<evidence type="ECO:0000256" key="5">
    <source>
        <dbReference type="ARBA" id="ARBA00023136"/>
    </source>
</evidence>
<evidence type="ECO:0000256" key="3">
    <source>
        <dbReference type="ARBA" id="ARBA00022692"/>
    </source>
</evidence>
<reference evidence="7" key="1">
    <citation type="journal article" date="2023" name="Front. Microbiol.">
        <title>Genomic-based phylogenetic and metabolic analyses of the genus Natronomonas, and description of Natronomonas aquatica sp. nov.</title>
        <authorList>
            <person name="Garcia-Roldan A."/>
            <person name="Duran-Viseras A."/>
            <person name="de la Haba R.R."/>
            <person name="Corral P."/>
            <person name="Sanchez-Porro C."/>
            <person name="Ventosa A."/>
        </authorList>
    </citation>
    <scope>NUCLEOTIDE SEQUENCE</scope>
    <source>
        <strain evidence="7">F2-12</strain>
    </source>
</reference>
<keyword evidence="2" id="KW-1003">Cell membrane</keyword>
<dbReference type="Proteomes" id="UP001139494">
    <property type="component" value="Unassembled WGS sequence"/>
</dbReference>
<protein>
    <submittedName>
        <fullName evidence="7">Branched-chain amino acid ABC transporter permease</fullName>
    </submittedName>
</protein>
<feature type="transmembrane region" description="Helical" evidence="6">
    <location>
        <begin position="105"/>
        <end position="122"/>
    </location>
</feature>
<keyword evidence="3 6" id="KW-0812">Transmembrane</keyword>
<dbReference type="InterPro" id="IPR001851">
    <property type="entry name" value="ABC_transp_permease"/>
</dbReference>
<gene>
    <name evidence="7" type="ORF">KM295_10730</name>
</gene>
<sequence length="331" mass="35913">MIGAPLQIANVEGYLLTVLIWVGIYGLMALGLNIQWGQTGLFNIGVIGFVAVGGYTSATLTIPPSSSYFGGFGFPFPVGLVGGMLAAGFVAFLIAIPVLRLREDYLAIATIGFQEIIRLVYLNEEWYAGGPRGLRVEAPYRDLWESALPGVNFNWMWIIMLVLLLVIFYVVLERLNNSPFGRVLKSIREDEDVALAAGKYVYGYKMRSFVFGCMIMGAAGSIQAHYIGYINPDFFWPLITFYVWIALLLGGSGNNKGAILGAGILMLFLEGTNLLKADLALVSSTQLDAMRFALVGLLLVGLMQYRPEGVLGERRSLFEGGGDSGGSADAD</sequence>
<organism evidence="7 8">
    <name type="scientific">Natronomonas aquatica</name>
    <dbReference type="NCBI Taxonomy" id="2841590"/>
    <lineage>
        <taxon>Archaea</taxon>
        <taxon>Methanobacteriati</taxon>
        <taxon>Methanobacteriota</taxon>
        <taxon>Stenosarchaea group</taxon>
        <taxon>Halobacteria</taxon>
        <taxon>Halobacteriales</taxon>
        <taxon>Natronomonadaceae</taxon>
        <taxon>Natronomonas</taxon>
    </lineage>
</organism>
<accession>A0A9R1CUC4</accession>
<feature type="transmembrane region" description="Helical" evidence="6">
    <location>
        <begin position="153"/>
        <end position="172"/>
    </location>
</feature>
<evidence type="ECO:0000256" key="4">
    <source>
        <dbReference type="ARBA" id="ARBA00022989"/>
    </source>
</evidence>
<evidence type="ECO:0000256" key="1">
    <source>
        <dbReference type="ARBA" id="ARBA00004651"/>
    </source>
</evidence>
<evidence type="ECO:0000256" key="2">
    <source>
        <dbReference type="ARBA" id="ARBA00022475"/>
    </source>
</evidence>
<feature type="transmembrane region" description="Helical" evidence="6">
    <location>
        <begin position="74"/>
        <end position="98"/>
    </location>
</feature>
<keyword evidence="8" id="KW-1185">Reference proteome</keyword>
<feature type="transmembrane region" description="Helical" evidence="6">
    <location>
        <begin position="14"/>
        <end position="34"/>
    </location>
</feature>
<dbReference type="PANTHER" id="PTHR30482">
    <property type="entry name" value="HIGH-AFFINITY BRANCHED-CHAIN AMINO ACID TRANSPORT SYSTEM PERMEASE"/>
    <property type="match status" value="1"/>
</dbReference>
<name>A0A9R1CUC4_9EURY</name>
<feature type="transmembrane region" description="Helical" evidence="6">
    <location>
        <begin position="234"/>
        <end position="251"/>
    </location>
</feature>
<dbReference type="GO" id="GO:0015658">
    <property type="term" value="F:branched-chain amino acid transmembrane transporter activity"/>
    <property type="evidence" value="ECO:0007669"/>
    <property type="project" value="InterPro"/>
</dbReference>
<dbReference type="EMBL" id="JAHLKM010000014">
    <property type="protein sequence ID" value="MCQ4333948.1"/>
    <property type="molecule type" value="Genomic_DNA"/>
</dbReference>